<dbReference type="GO" id="GO:0016491">
    <property type="term" value="F:oxidoreductase activity"/>
    <property type="evidence" value="ECO:0007669"/>
    <property type="project" value="InterPro"/>
</dbReference>
<accession>F0XPP5</accession>
<comment type="similarity">
    <text evidence="1">Belongs to the asaB hydroxylase/desaturase family.</text>
</comment>
<proteinExistence type="inferred from homology"/>
<dbReference type="PANTHER" id="PTHR34598">
    <property type="entry name" value="BLL6449 PROTEIN"/>
    <property type="match status" value="1"/>
</dbReference>
<keyword evidence="3" id="KW-1185">Reference proteome</keyword>
<dbReference type="PANTHER" id="PTHR34598:SF3">
    <property type="entry name" value="OXIDOREDUCTASE AN1597"/>
    <property type="match status" value="1"/>
</dbReference>
<dbReference type="STRING" id="655863.F0XPP5"/>
<dbReference type="Proteomes" id="UP000007796">
    <property type="component" value="Unassembled WGS sequence"/>
</dbReference>
<evidence type="ECO:0000313" key="2">
    <source>
        <dbReference type="EMBL" id="EFX00240.1"/>
    </source>
</evidence>
<dbReference type="GO" id="GO:0008168">
    <property type="term" value="F:methyltransferase activity"/>
    <property type="evidence" value="ECO:0007669"/>
    <property type="project" value="UniProtKB-KW"/>
</dbReference>
<dbReference type="InParanoid" id="F0XPP5"/>
<dbReference type="NCBIfam" id="NF041278">
    <property type="entry name" value="CmcJ_NvfI_EfuI"/>
    <property type="match status" value="1"/>
</dbReference>
<dbReference type="InterPro" id="IPR044053">
    <property type="entry name" value="AsaB-like"/>
</dbReference>
<dbReference type="AlphaFoldDB" id="F0XPP5"/>
<evidence type="ECO:0000313" key="3">
    <source>
        <dbReference type="Proteomes" id="UP000007796"/>
    </source>
</evidence>
<name>F0XPP5_GROCL</name>
<keyword evidence="2" id="KW-0489">Methyltransferase</keyword>
<dbReference type="GO" id="GO:0032259">
    <property type="term" value="P:methylation"/>
    <property type="evidence" value="ECO:0007669"/>
    <property type="project" value="UniProtKB-KW"/>
</dbReference>
<evidence type="ECO:0000256" key="1">
    <source>
        <dbReference type="ARBA" id="ARBA00023604"/>
    </source>
</evidence>
<protein>
    <submittedName>
        <fullName evidence="2">Methyltransferase</fullName>
    </submittedName>
</protein>
<organism evidence="3">
    <name type="scientific">Grosmannia clavigera (strain kw1407 / UAMH 11150)</name>
    <name type="common">Blue stain fungus</name>
    <name type="synonym">Graphiocladiella clavigera</name>
    <dbReference type="NCBI Taxonomy" id="655863"/>
    <lineage>
        <taxon>Eukaryota</taxon>
        <taxon>Fungi</taxon>
        <taxon>Dikarya</taxon>
        <taxon>Ascomycota</taxon>
        <taxon>Pezizomycotina</taxon>
        <taxon>Sordariomycetes</taxon>
        <taxon>Sordariomycetidae</taxon>
        <taxon>Ophiostomatales</taxon>
        <taxon>Ophiostomataceae</taxon>
        <taxon>Leptographium</taxon>
    </lineage>
</organism>
<keyword evidence="2" id="KW-0808">Transferase</keyword>
<dbReference type="OrthoDB" id="412788at2759"/>
<sequence length="213" mass="25073">MEDKHPASQDVNTTMWFLKEKVLYTTVKPYCLAFTPETDVPRDNIERHEVPVGVLDIRGRREPLNFHHNGFAILNVPEVPTGMDWYDVQSVKGLRYPQIVSEIERVVWHPIKGPNQDWPLALCDLSTVNSDKDLEIADYVTPKRSREHCMVYFRNHHRWWYMSRQRVTEALLFRQHDSEQGDKSGVPHAAFFNPYAELEMPRESMETTVLIYF</sequence>
<dbReference type="RefSeq" id="XP_014169722.1">
    <property type="nucleotide sequence ID" value="XM_014314247.1"/>
</dbReference>
<dbReference type="HOGENOM" id="CLU_042688_0_1_1"/>
<reference evidence="2 3" key="1">
    <citation type="journal article" date="2011" name="Proc. Natl. Acad. Sci. U.S.A.">
        <title>Genome and transcriptome analyses of the mountain pine beetle-fungal symbiont Grosmannia clavigera, a lodgepole pine pathogen.</title>
        <authorList>
            <person name="DiGuistini S."/>
            <person name="Wang Y."/>
            <person name="Liao N.Y."/>
            <person name="Taylor G."/>
            <person name="Tanguay P."/>
            <person name="Feau N."/>
            <person name="Henrissat B."/>
            <person name="Chan S.K."/>
            <person name="Hesse-Orce U."/>
            <person name="Alamouti S.M."/>
            <person name="Tsui C.K.M."/>
            <person name="Docking R.T."/>
            <person name="Levasseur A."/>
            <person name="Haridas S."/>
            <person name="Robertson G."/>
            <person name="Birol I."/>
            <person name="Holt R.A."/>
            <person name="Marra M.A."/>
            <person name="Hamelin R.C."/>
            <person name="Hirst M."/>
            <person name="Jones S.J.M."/>
            <person name="Bohlmann J."/>
            <person name="Breuil C."/>
        </authorList>
    </citation>
    <scope>NUCLEOTIDE SEQUENCE [LARGE SCALE GENOMIC DNA]</scope>
    <source>
        <strain evidence="3">kw1407 / UAMH 11150</strain>
    </source>
</reference>
<gene>
    <name evidence="2" type="ORF">CMQ_7242</name>
</gene>
<dbReference type="EMBL" id="GL629801">
    <property type="protein sequence ID" value="EFX00240.1"/>
    <property type="molecule type" value="Genomic_DNA"/>
</dbReference>
<dbReference type="GeneID" id="25980765"/>